<keyword evidence="3" id="KW-1185">Reference proteome</keyword>
<dbReference type="Gene3D" id="3.40.50.10140">
    <property type="entry name" value="Toll/interleukin-1 receptor homology (TIR) domain"/>
    <property type="match status" value="1"/>
</dbReference>
<dbReference type="InterPro" id="IPR035897">
    <property type="entry name" value="Toll_tir_struct_dom_sf"/>
</dbReference>
<dbReference type="SUPFAM" id="SSF52200">
    <property type="entry name" value="Toll/Interleukin receptor TIR domain"/>
    <property type="match status" value="1"/>
</dbReference>
<evidence type="ECO:0000313" key="2">
    <source>
        <dbReference type="EMBL" id="MCK0207432.1"/>
    </source>
</evidence>
<keyword evidence="2" id="KW-0675">Receptor</keyword>
<evidence type="ECO:0000259" key="1">
    <source>
        <dbReference type="Pfam" id="PF13676"/>
    </source>
</evidence>
<comment type="caution">
    <text evidence="2">The sequence shown here is derived from an EMBL/GenBank/DDBJ whole genome shotgun (WGS) entry which is preliminary data.</text>
</comment>
<dbReference type="InterPro" id="IPR000157">
    <property type="entry name" value="TIR_dom"/>
</dbReference>
<dbReference type="RefSeq" id="WP_247199337.1">
    <property type="nucleotide sequence ID" value="NZ_JALKCG010000001.1"/>
</dbReference>
<gene>
    <name evidence="2" type="ORF">MWN33_05220</name>
</gene>
<evidence type="ECO:0000313" key="3">
    <source>
        <dbReference type="Proteomes" id="UP001202867"/>
    </source>
</evidence>
<dbReference type="Proteomes" id="UP001202867">
    <property type="component" value="Unassembled WGS sequence"/>
</dbReference>
<sequence>MPDLFICYSAKDREQIRPIVAAYRRAGLDVWWDQCLEEGDWGPQIEAALKGARRVLAFITPYAVRSENHFIVAEIAQAHLAGKLIPVKVGEFEIPYIIQGYVFGKQMALVSDFEAFVRGPDFERVSSILSRVSGAAAAPEANPASELVDQYADPASLALALAVAVAENAPLAAITEIAEDLERRFTKLIAPAPTETGGQPFSAFLQSNARRLQGISAEIHYRKHRRYNTNVECVRFTDSERAAKLLERVWRELDGLRPTLIEWLDHLSHTASAPLRQRIALVLGVLARTPATFGSVYDGLFDRWIVHEGAAARELVDLALCFVVLDKRLEATISQRVREYARSQRPDRLRAAIELACGFTGSRIQGLPVEILKTVAQSRHKDFKVLKAMDDAITFMIASSGERDDASLLDWPRLINDLSDWARSPDQRTPQRLPMYLFLSLMGKMSLRSHPSVAGVLSLEALVEADAQSFERSVSVLEPTARVFEAALRDPGDEEFRPRDAALAILKDWIATKPTATAVDPLLTLLREIHAACPTTRDRDRLIYAVRSRYEREQISVGGRAPAPAIVERGVA</sequence>
<organism evidence="2 3">
    <name type="scientific">Ancylobacter koreensis</name>
    <dbReference type="NCBI Taxonomy" id="266121"/>
    <lineage>
        <taxon>Bacteria</taxon>
        <taxon>Pseudomonadati</taxon>
        <taxon>Pseudomonadota</taxon>
        <taxon>Alphaproteobacteria</taxon>
        <taxon>Hyphomicrobiales</taxon>
        <taxon>Xanthobacteraceae</taxon>
        <taxon>Ancylobacter</taxon>
    </lineage>
</organism>
<dbReference type="EMBL" id="JALKCG010000001">
    <property type="protein sequence ID" value="MCK0207432.1"/>
    <property type="molecule type" value="Genomic_DNA"/>
</dbReference>
<proteinExistence type="predicted"/>
<feature type="domain" description="TIR" evidence="1">
    <location>
        <begin position="5"/>
        <end position="95"/>
    </location>
</feature>
<reference evidence="3" key="1">
    <citation type="submission" date="2023-07" db="EMBL/GenBank/DDBJ databases">
        <title>Ancylobacter moscoviensis sp. nov., facultatively methylotrophic bacteria from activated sludge and the reclassification of Starkeya novella (Starkey 1934) Kelly et al. 2000 as Ancylobacter novellus comb. nov., Starkeya koreensis Im et al. 2006 as Ancylobacter koreensis comb.nov., Angulomicrobium tetraedrale Vasil'eva et al. 1986 as Ancylobacter tetraedralis comb. nov., Angulomicrobium amanitiforme Fritz et al. 2004 as Ancylobacter amanitiformis comb. nov. and Methylorhabdus multivorans Doronina et al. 1996 as Ancylobacter multivorans comb. nov. and emended description of the genus Ancylobacter.</title>
        <authorList>
            <person name="Doronina N."/>
            <person name="Chemodurova A."/>
            <person name="Grouzdev D."/>
            <person name="Koziaeva V."/>
            <person name="Shi W."/>
            <person name="Wu L."/>
            <person name="Kaparullina E."/>
        </authorList>
    </citation>
    <scope>NUCLEOTIDE SEQUENCE [LARGE SCALE GENOMIC DNA]</scope>
    <source>
        <strain evidence="3">Jip08</strain>
    </source>
</reference>
<name>A0ABT0DJG9_9HYPH</name>
<accession>A0ABT0DJG9</accession>
<dbReference type="Pfam" id="PF13676">
    <property type="entry name" value="TIR_2"/>
    <property type="match status" value="1"/>
</dbReference>
<protein>
    <submittedName>
        <fullName evidence="2">Toll/interleukin-1 receptor domain-containing protein</fullName>
    </submittedName>
</protein>